<feature type="transmembrane region" description="Helical" evidence="1">
    <location>
        <begin position="100"/>
        <end position="119"/>
    </location>
</feature>
<feature type="transmembrane region" description="Helical" evidence="1">
    <location>
        <begin position="285"/>
        <end position="304"/>
    </location>
</feature>
<dbReference type="PANTHER" id="PTHR30282:SF0">
    <property type="entry name" value="P-AMINOBENZOYL-GLUTAMATE TRANSPORT PROTEIN"/>
    <property type="match status" value="1"/>
</dbReference>
<feature type="transmembrane region" description="Helical" evidence="1">
    <location>
        <begin position="466"/>
        <end position="485"/>
    </location>
</feature>
<keyword evidence="1" id="KW-1133">Transmembrane helix</keyword>
<feature type="transmembrane region" description="Helical" evidence="1">
    <location>
        <begin position="324"/>
        <end position="349"/>
    </location>
</feature>
<protein>
    <recommendedName>
        <fullName evidence="4">AbgT family transporter</fullName>
    </recommendedName>
</protein>
<dbReference type="RefSeq" id="WP_119377224.1">
    <property type="nucleotide sequence ID" value="NZ_QWFX01000014.1"/>
</dbReference>
<feature type="transmembrane region" description="Helical" evidence="1">
    <location>
        <begin position="409"/>
        <end position="429"/>
    </location>
</feature>
<dbReference type="GO" id="GO:1902604">
    <property type="term" value="P:p-aminobenzoyl-glutamate transmembrane transport"/>
    <property type="evidence" value="ECO:0007669"/>
    <property type="project" value="InterPro"/>
</dbReference>
<feature type="transmembrane region" description="Helical" evidence="1">
    <location>
        <begin position="139"/>
        <end position="172"/>
    </location>
</feature>
<reference evidence="2 3" key="1">
    <citation type="submission" date="2018-08" db="EMBL/GenBank/DDBJ databases">
        <title>Henriciella mobilis sp. nov., isolated from seawater.</title>
        <authorList>
            <person name="Cheng H."/>
            <person name="Wu Y.-H."/>
            <person name="Xu X.-W."/>
            <person name="Guo L.-L."/>
        </authorList>
    </citation>
    <scope>NUCLEOTIDE SEQUENCE [LARGE SCALE GENOMIC DNA]</scope>
    <source>
        <strain evidence="2 3">JN25</strain>
    </source>
</reference>
<gene>
    <name evidence="2" type="ORF">D1223_14855</name>
</gene>
<comment type="caution">
    <text evidence="2">The sequence shown here is derived from an EMBL/GenBank/DDBJ whole genome shotgun (WGS) entry which is preliminary data.</text>
</comment>
<dbReference type="InterPro" id="IPR004697">
    <property type="entry name" value="AbgT"/>
</dbReference>
<evidence type="ECO:0008006" key="4">
    <source>
        <dbReference type="Google" id="ProtNLM"/>
    </source>
</evidence>
<name>A0A399R6U9_9PROT</name>
<dbReference type="OrthoDB" id="3314392at2"/>
<feature type="transmembrane region" description="Helical" evidence="1">
    <location>
        <begin position="229"/>
        <end position="247"/>
    </location>
</feature>
<dbReference type="PANTHER" id="PTHR30282">
    <property type="entry name" value="P-AMINOBENZOYL GLUTAMATE TRANSPORTER"/>
    <property type="match status" value="1"/>
</dbReference>
<feature type="transmembrane region" description="Helical" evidence="1">
    <location>
        <begin position="370"/>
        <end position="389"/>
    </location>
</feature>
<dbReference type="Proteomes" id="UP000266385">
    <property type="component" value="Unassembled WGS sequence"/>
</dbReference>
<proteinExistence type="predicted"/>
<dbReference type="Pfam" id="PF03806">
    <property type="entry name" value="ABG_transport"/>
    <property type="match status" value="1"/>
</dbReference>
<evidence type="ECO:0000256" key="1">
    <source>
        <dbReference type="SAM" id="Phobius"/>
    </source>
</evidence>
<evidence type="ECO:0000313" key="3">
    <source>
        <dbReference type="Proteomes" id="UP000266385"/>
    </source>
</evidence>
<feature type="transmembrane region" description="Helical" evidence="1">
    <location>
        <begin position="497"/>
        <end position="522"/>
    </location>
</feature>
<feature type="transmembrane region" description="Helical" evidence="1">
    <location>
        <begin position="30"/>
        <end position="54"/>
    </location>
</feature>
<keyword evidence="1" id="KW-0472">Membrane</keyword>
<keyword evidence="1" id="KW-0812">Transmembrane</keyword>
<feature type="transmembrane region" description="Helical" evidence="1">
    <location>
        <begin position="436"/>
        <end position="454"/>
    </location>
</feature>
<dbReference type="EMBL" id="QWFX01000014">
    <property type="protein sequence ID" value="RIJ27110.1"/>
    <property type="molecule type" value="Genomic_DNA"/>
</dbReference>
<keyword evidence="3" id="KW-1185">Reference proteome</keyword>
<accession>A0A399R6U9</accession>
<dbReference type="AlphaFoldDB" id="A0A399R6U9"/>
<sequence>MSDQSVAGEAKGFLGWVEKTGNKLPDPVFIFFYLIIALMLVSVVASMMGANAVLNDQVLGGMAESQKTRFSIGEDGIIPAISLFSPDNIQRLWVDMPETFTHFHPLGYVLVVMLGAGVAERSGLFAAGMRSAVRGAPKALLTPVVALVAMVGNHAADAAYVVLIPLAGILFASAGRHPIAGITAAFAGVSGGFSANLFPGQLDALLFGITEAAGEILVPTYDANIAGNWWFIVAILCIYLPIIWYVTDRVIEPKLGRFVATGMAANSFNEDDKPLEPDQVKGLKWAGLACLGTLALWAFMTWGPGTPLINESAADEAVPWYTEYAPFFNSLVAFFLVLFLSAGWAYGAAANTINNHKDLVEMMAEAMKDMGYYLVLAFAAAHFVAMFQWSNLGLISAVHGADAIENSGLPLPILLGLIVLFSALINLFVGSASAKWALLAPVMIPMLMLLGISAEGATAVYRVGDSATNIITPLMVYFPLILVFAKRWEKDFGLGSLMAMMIPYSIWMLVSGVLLVVAWVYLGWDLGPGAPMEYTLPAAQTP</sequence>
<organism evidence="2 3">
    <name type="scientific">Henriciella mobilis</name>
    <dbReference type="NCBI Taxonomy" id="2305467"/>
    <lineage>
        <taxon>Bacteria</taxon>
        <taxon>Pseudomonadati</taxon>
        <taxon>Pseudomonadota</taxon>
        <taxon>Alphaproteobacteria</taxon>
        <taxon>Hyphomonadales</taxon>
        <taxon>Hyphomonadaceae</taxon>
        <taxon>Henriciella</taxon>
    </lineage>
</organism>
<evidence type="ECO:0000313" key="2">
    <source>
        <dbReference type="EMBL" id="RIJ27110.1"/>
    </source>
</evidence>
<dbReference type="GO" id="GO:0015558">
    <property type="term" value="F:secondary active p-aminobenzoyl-glutamate transmembrane transporter activity"/>
    <property type="evidence" value="ECO:0007669"/>
    <property type="project" value="InterPro"/>
</dbReference>